<feature type="transmembrane region" description="Helical" evidence="1">
    <location>
        <begin position="23"/>
        <end position="42"/>
    </location>
</feature>
<evidence type="ECO:0000313" key="2">
    <source>
        <dbReference type="EMBL" id="KIE13941.1"/>
    </source>
</evidence>
<gene>
    <name evidence="2" type="ORF">DA73_0200865</name>
</gene>
<reference evidence="2" key="1">
    <citation type="journal article" date="2015" name="Genome Announc.">
        <title>Draft Genome Sequence of Tolypothrix boutellei Strain VB521301.</title>
        <authorList>
            <person name="Chandrababunaidu M.M."/>
            <person name="Singh D."/>
            <person name="Sen D."/>
            <person name="Bhan S."/>
            <person name="Das S."/>
            <person name="Gupta A."/>
            <person name="Adhikary S.P."/>
            <person name="Tripathy S."/>
        </authorList>
    </citation>
    <scope>NUCLEOTIDE SEQUENCE</scope>
    <source>
        <strain evidence="2">VB521301</strain>
    </source>
</reference>
<dbReference type="AlphaFoldDB" id="A0A0C1NM92"/>
<comment type="caution">
    <text evidence="2">The sequence shown here is derived from an EMBL/GenBank/DDBJ whole genome shotgun (WGS) entry which is preliminary data.</text>
</comment>
<dbReference type="EMBL" id="JHEG02000001">
    <property type="protein sequence ID" value="KIE13941.1"/>
    <property type="molecule type" value="Genomic_DNA"/>
</dbReference>
<sequence>MKGSPHSGNEQEPNRPLNSRLRLFLLGRTSLILYAIVLVAIASESEKFQGSRTMQNLSQQLFIAPRKILFEQ</sequence>
<organism evidence="2">
    <name type="scientific">Tolypothrix bouteillei VB521301</name>
    <dbReference type="NCBI Taxonomy" id="1479485"/>
    <lineage>
        <taxon>Bacteria</taxon>
        <taxon>Bacillati</taxon>
        <taxon>Cyanobacteriota</taxon>
        <taxon>Cyanophyceae</taxon>
        <taxon>Nostocales</taxon>
        <taxon>Tolypothrichaceae</taxon>
        <taxon>Tolypothrix</taxon>
    </lineage>
</organism>
<protein>
    <submittedName>
        <fullName evidence="2">Uncharacterized protein</fullName>
    </submittedName>
</protein>
<name>A0A0C1NM92_9CYAN</name>
<keyword evidence="1" id="KW-0812">Transmembrane</keyword>
<proteinExistence type="predicted"/>
<keyword evidence="1" id="KW-0472">Membrane</keyword>
<accession>A0A0C1NM92</accession>
<keyword evidence="1" id="KW-1133">Transmembrane helix</keyword>
<evidence type="ECO:0000256" key="1">
    <source>
        <dbReference type="SAM" id="Phobius"/>
    </source>
</evidence>